<evidence type="ECO:0000256" key="1">
    <source>
        <dbReference type="ARBA" id="ARBA00004651"/>
    </source>
</evidence>
<dbReference type="Pfam" id="PF03522">
    <property type="entry name" value="SLC12"/>
    <property type="match status" value="1"/>
</dbReference>
<dbReference type="GO" id="GO:0005886">
    <property type="term" value="C:plasma membrane"/>
    <property type="evidence" value="ECO:0007669"/>
    <property type="project" value="UniProtKB-SubCell"/>
</dbReference>
<feature type="transmembrane region" description="Helical" evidence="17">
    <location>
        <begin position="183"/>
        <end position="210"/>
    </location>
</feature>
<evidence type="ECO:0000256" key="2">
    <source>
        <dbReference type="ARBA" id="ARBA00022448"/>
    </source>
</evidence>
<evidence type="ECO:0000256" key="8">
    <source>
        <dbReference type="ARBA" id="ARBA00022958"/>
    </source>
</evidence>
<evidence type="ECO:0000256" key="5">
    <source>
        <dbReference type="ARBA" id="ARBA00022553"/>
    </source>
</evidence>
<dbReference type="PANTHER" id="PTHR11827">
    <property type="entry name" value="SOLUTE CARRIER FAMILY 12, CATION COTRANSPORTERS"/>
    <property type="match status" value="1"/>
</dbReference>
<dbReference type="GO" id="GO:1990573">
    <property type="term" value="P:potassium ion import across plasma membrane"/>
    <property type="evidence" value="ECO:0007669"/>
    <property type="project" value="TreeGrafter"/>
</dbReference>
<dbReference type="InterPro" id="IPR018491">
    <property type="entry name" value="SLC12_C"/>
</dbReference>
<evidence type="ECO:0000256" key="12">
    <source>
        <dbReference type="ARBA" id="ARBA00023180"/>
    </source>
</evidence>
<evidence type="ECO:0000256" key="16">
    <source>
        <dbReference type="SAM" id="MobiDB-lite"/>
    </source>
</evidence>
<dbReference type="InterPro" id="IPR000076">
    <property type="entry name" value="KCL_cotranspt"/>
</dbReference>
<feature type="domain" description="SLC12A transporter C-terminal" evidence="19">
    <location>
        <begin position="853"/>
        <end position="1106"/>
    </location>
</feature>
<keyword evidence="5" id="KW-0597">Phosphoprotein</keyword>
<evidence type="ECO:0000256" key="13">
    <source>
        <dbReference type="ARBA" id="ARBA00023214"/>
    </source>
</evidence>
<name>A0A8C1XCF5_CYPCA</name>
<feature type="transmembrane region" description="Helical" evidence="17">
    <location>
        <begin position="279"/>
        <end position="298"/>
    </location>
</feature>
<feature type="transmembrane region" description="Helical" evidence="17">
    <location>
        <begin position="482"/>
        <end position="503"/>
    </location>
</feature>
<reference evidence="20" key="1">
    <citation type="submission" date="2025-08" db="UniProtKB">
        <authorList>
            <consortium name="Ensembl"/>
        </authorList>
    </citation>
    <scope>IDENTIFICATION</scope>
</reference>
<feature type="transmembrane region" description="Helical" evidence="17">
    <location>
        <begin position="230"/>
        <end position="258"/>
    </location>
</feature>
<keyword evidence="11 17" id="KW-0472">Membrane</keyword>
<dbReference type="GO" id="GO:0055075">
    <property type="term" value="P:potassium ion homeostasis"/>
    <property type="evidence" value="ECO:0007669"/>
    <property type="project" value="TreeGrafter"/>
</dbReference>
<dbReference type="GO" id="GO:0055064">
    <property type="term" value="P:chloride ion homeostasis"/>
    <property type="evidence" value="ECO:0007669"/>
    <property type="project" value="TreeGrafter"/>
</dbReference>
<accession>A0A8C1XCF5</accession>
<dbReference type="FunFam" id="1.20.1740.10:FF:000049">
    <property type="entry name" value="Solute carrier family 12 (potassium/chloride transporter), member 4"/>
    <property type="match status" value="1"/>
</dbReference>
<dbReference type="InterPro" id="IPR004841">
    <property type="entry name" value="AA-permease/SLC12A_dom"/>
</dbReference>
<feature type="transmembrane region" description="Helical" evidence="17">
    <location>
        <begin position="639"/>
        <end position="655"/>
    </location>
</feature>
<keyword evidence="9 17" id="KW-1133">Transmembrane helix</keyword>
<evidence type="ECO:0000256" key="14">
    <source>
        <dbReference type="ARBA" id="ARBA00046331"/>
    </source>
</evidence>
<evidence type="ECO:0000256" key="11">
    <source>
        <dbReference type="ARBA" id="ARBA00023136"/>
    </source>
</evidence>
<evidence type="ECO:0000256" key="3">
    <source>
        <dbReference type="ARBA" id="ARBA00022475"/>
    </source>
</evidence>
<evidence type="ECO:0000259" key="19">
    <source>
        <dbReference type="Pfam" id="PF03522"/>
    </source>
</evidence>
<dbReference type="PANTHER" id="PTHR11827:SF47">
    <property type="entry name" value="SOLUTE CARRIER FAMILY 12 MEMBER 7"/>
    <property type="match status" value="1"/>
</dbReference>
<organism evidence="20 21">
    <name type="scientific">Cyprinus carpio</name>
    <name type="common">Common carp</name>
    <dbReference type="NCBI Taxonomy" id="7962"/>
    <lineage>
        <taxon>Eukaryota</taxon>
        <taxon>Metazoa</taxon>
        <taxon>Chordata</taxon>
        <taxon>Craniata</taxon>
        <taxon>Vertebrata</taxon>
        <taxon>Euteleostomi</taxon>
        <taxon>Actinopterygii</taxon>
        <taxon>Neopterygii</taxon>
        <taxon>Teleostei</taxon>
        <taxon>Ostariophysi</taxon>
        <taxon>Cypriniformes</taxon>
        <taxon>Cyprinidae</taxon>
        <taxon>Cyprininae</taxon>
        <taxon>Cyprinus</taxon>
    </lineage>
</organism>
<evidence type="ECO:0000256" key="10">
    <source>
        <dbReference type="ARBA" id="ARBA00023065"/>
    </source>
</evidence>
<sequence>MAGVTDDPPGFPYTPPGVDVLEGGKLTSNNVAGSSHDPFQSFAVASGAVSKPGSDKKSLTSGQTKKLTLCSDKILHLIYIVSLNYDAMLYVLNYLVPLYSQDEIDSTPMVSSLLNKLANYTNITQGVIEHEKAESEDGIQRVPKGPQMGTFIGVFLPCMQNILGVILFLRLTWIVGTAGIMDALAIVFMCCSCTMLTAISMSAIATNGVVPAGGSYYMISRALGPEFGGAVGLCSYLGTTFAGSMYILGTMEIFLTYIMPNAAVFKAGTGEPNGMQNNMRIYGTCCLAIMVLVVFVGVKYVNKLALVFLSCVMLSIMAIYAGVIQSAIKPPDSQVCLLGNRMLQNSMFDKCQKTEVINNVTTPTKLWTLFCKGDLGNATCNEYFTQNNLTVIQAVPGLLSGVISDNMWAHYGKYKTIVEKKGKSSEPASDKPIDMPYVFNDITTFFTLLVGIYFPSVTGIMAGSNRSGDLRDPQRSIPTGTIMAIATTSFIYISCVVLFGACIDGVVLRDKYGESVNGSLVVATLAWPSSWVIVIGSFFSCCGAGLQSLTGAPRILQAISRDGIMPFLQVFGHSKSNGEPTWALLLTAAICEIGILIGSLDNVAPILSMFFLMCYLFVNLACAVQTLLRTPNWRPRFKFYHWSLSFLGMSLSLSLMFVSSWYYALVVILISGCIYKYIEYRGAEKEWGDGIRGLSLNAAQYALIKLEEAPPHTKNWRPQLLVLLKLDSDLGVKHPRLLSFTSQLKAGKGLTIVCSVLEGTYMAREADAKLSEKNIKAAMAKEKTKGFCHVVVSSNQRDGFSHLIQSAGLGGMKHNAVLMAWPANWKQSESNLSWKNFIETVRETTAAHQALLVAKNIDSFPTNQERLGVGTIDVWWIVHDGGLLMLLPFLLRQHKVWRRCKMRIFTVAQMDDNSIQMKKDLQMFLYHLRLDAKVEVVEMNAGDISAFTNEKTLVMEQRSQMLKQMQLSKTEREREAQLIHDKNTKSHATLNDKATPTSDRVHMTWTKEKLISERNRLREANMTVRDIFSMKPDQTNVRRMHTAVKLNKVVVNKSQGAQLVLLNMPGPPKNQGGDENYMEFLEVLTEGLKRVLLVRGSGREVITIYS</sequence>
<proteinExistence type="inferred from homology"/>
<dbReference type="GO" id="GO:0006884">
    <property type="term" value="P:cell volume homeostasis"/>
    <property type="evidence" value="ECO:0007669"/>
    <property type="project" value="TreeGrafter"/>
</dbReference>
<dbReference type="AlphaFoldDB" id="A0A8C1XCF5"/>
<feature type="region of interest" description="Disordered" evidence="16">
    <location>
        <begin position="972"/>
        <end position="997"/>
    </location>
</feature>
<feature type="transmembrane region" description="Helical" evidence="17">
    <location>
        <begin position="606"/>
        <end position="627"/>
    </location>
</feature>
<evidence type="ECO:0000313" key="21">
    <source>
        <dbReference type="Proteomes" id="UP000694700"/>
    </source>
</evidence>
<feature type="transmembrane region" description="Helical" evidence="17">
    <location>
        <begin position="582"/>
        <end position="600"/>
    </location>
</feature>
<dbReference type="NCBIfam" id="TIGR00930">
    <property type="entry name" value="2a30"/>
    <property type="match status" value="1"/>
</dbReference>
<feature type="domain" description="Amino acid permease/ SLC12A" evidence="18">
    <location>
        <begin position="440"/>
        <end position="721"/>
    </location>
</feature>
<keyword evidence="12" id="KW-0325">Glycoprotein</keyword>
<feature type="domain" description="Amino acid permease/ SLC12A" evidence="18">
    <location>
        <begin position="153"/>
        <end position="329"/>
    </location>
</feature>
<evidence type="ECO:0000256" key="9">
    <source>
        <dbReference type="ARBA" id="ARBA00022989"/>
    </source>
</evidence>
<evidence type="ECO:0000259" key="18">
    <source>
        <dbReference type="Pfam" id="PF00324"/>
    </source>
</evidence>
<evidence type="ECO:0000256" key="17">
    <source>
        <dbReference type="SAM" id="Phobius"/>
    </source>
</evidence>
<dbReference type="GO" id="GO:0015379">
    <property type="term" value="F:potassium:chloride symporter activity"/>
    <property type="evidence" value="ECO:0007669"/>
    <property type="project" value="InterPro"/>
</dbReference>
<keyword evidence="4" id="KW-0633">Potassium transport</keyword>
<dbReference type="Gene3D" id="1.20.1740.10">
    <property type="entry name" value="Amino acid/polyamine transporter I"/>
    <property type="match status" value="1"/>
</dbReference>
<feature type="compositionally biased region" description="Polar residues" evidence="16">
    <location>
        <begin position="986"/>
        <end position="997"/>
    </location>
</feature>
<protein>
    <submittedName>
        <fullName evidence="20">Solute carrier family 12 member 7a</fullName>
    </submittedName>
</protein>
<keyword evidence="8" id="KW-0630">Potassium</keyword>
<evidence type="ECO:0000256" key="15">
    <source>
        <dbReference type="ARBA" id="ARBA00047825"/>
    </source>
</evidence>
<keyword evidence="3" id="KW-1003">Cell membrane</keyword>
<keyword evidence="2" id="KW-0813">Transport</keyword>
<keyword evidence="6 17" id="KW-0812">Transmembrane</keyword>
<keyword evidence="10" id="KW-0406">Ion transport</keyword>
<keyword evidence="13" id="KW-0868">Chloride</keyword>
<evidence type="ECO:0000256" key="7">
    <source>
        <dbReference type="ARBA" id="ARBA00022847"/>
    </source>
</evidence>
<comment type="similarity">
    <text evidence="14">Belongs to the SLC12A transporter family. K/Cl co-transporter subfamily.</text>
</comment>
<dbReference type="GO" id="GO:0045202">
    <property type="term" value="C:synapse"/>
    <property type="evidence" value="ECO:0007669"/>
    <property type="project" value="GOC"/>
</dbReference>
<comment type="catalytic activity">
    <reaction evidence="15">
        <text>K(+)(in) + chloride(in) = K(+)(out) + chloride(out)</text>
        <dbReference type="Rhea" id="RHEA:72427"/>
        <dbReference type="ChEBI" id="CHEBI:17996"/>
        <dbReference type="ChEBI" id="CHEBI:29103"/>
    </reaction>
</comment>
<dbReference type="Ensembl" id="ENSCCRT00015081494.1">
    <property type="protein sequence ID" value="ENSCCRP00015078911.1"/>
    <property type="gene ID" value="ENSCCRG00015022229.1"/>
</dbReference>
<evidence type="ECO:0000256" key="4">
    <source>
        <dbReference type="ARBA" id="ARBA00022538"/>
    </source>
</evidence>
<dbReference type="Pfam" id="PF00324">
    <property type="entry name" value="AA_permease"/>
    <property type="match status" value="2"/>
</dbReference>
<feature type="transmembrane region" description="Helical" evidence="17">
    <location>
        <begin position="442"/>
        <end position="462"/>
    </location>
</feature>
<dbReference type="Proteomes" id="UP000694700">
    <property type="component" value="Unplaced"/>
</dbReference>
<dbReference type="FunFam" id="1.20.1740.10:FF:000040">
    <property type="entry name" value="Solute carrier family 12 member 6"/>
    <property type="match status" value="1"/>
</dbReference>
<dbReference type="PRINTS" id="PR01081">
    <property type="entry name" value="KCLTRNSPORT"/>
</dbReference>
<comment type="subcellular location">
    <subcellularLocation>
        <location evidence="1">Cell membrane</location>
        <topology evidence="1">Multi-pass membrane protein</topology>
    </subcellularLocation>
</comment>
<evidence type="ECO:0000256" key="6">
    <source>
        <dbReference type="ARBA" id="ARBA00022692"/>
    </source>
</evidence>
<feature type="compositionally biased region" description="Basic and acidic residues" evidence="16">
    <location>
        <begin position="972"/>
        <end position="984"/>
    </location>
</feature>
<feature type="transmembrane region" description="Helical" evidence="17">
    <location>
        <begin position="304"/>
        <end position="324"/>
    </location>
</feature>
<dbReference type="InterPro" id="IPR004842">
    <property type="entry name" value="SLC12A_fam"/>
</dbReference>
<feature type="transmembrane region" description="Helical" evidence="17">
    <location>
        <begin position="151"/>
        <end position="171"/>
    </location>
</feature>
<feature type="transmembrane region" description="Helical" evidence="17">
    <location>
        <begin position="74"/>
        <end position="96"/>
    </location>
</feature>
<evidence type="ECO:0000313" key="20">
    <source>
        <dbReference type="Ensembl" id="ENSCCRP00015078911.1"/>
    </source>
</evidence>
<keyword evidence="7" id="KW-0769">Symport</keyword>
<dbReference type="GO" id="GO:0007268">
    <property type="term" value="P:chemical synaptic transmission"/>
    <property type="evidence" value="ECO:0007669"/>
    <property type="project" value="TreeGrafter"/>
</dbReference>